<organism evidence="1 2">
    <name type="scientific">Actinokineospora iranica</name>
    <dbReference type="NCBI Taxonomy" id="1271860"/>
    <lineage>
        <taxon>Bacteria</taxon>
        <taxon>Bacillati</taxon>
        <taxon>Actinomycetota</taxon>
        <taxon>Actinomycetes</taxon>
        <taxon>Pseudonocardiales</taxon>
        <taxon>Pseudonocardiaceae</taxon>
        <taxon>Actinokineospora</taxon>
    </lineage>
</organism>
<dbReference type="EMBL" id="FMZZ01000008">
    <property type="protein sequence ID" value="SDD18476.1"/>
    <property type="molecule type" value="Genomic_DNA"/>
</dbReference>
<dbReference type="AlphaFoldDB" id="A0A1G6SQM1"/>
<protein>
    <recommendedName>
        <fullName evidence="3">DUF2019 domain-containing protein</fullName>
    </recommendedName>
</protein>
<keyword evidence="2" id="KW-1185">Reference proteome</keyword>
<proteinExistence type="predicted"/>
<sequence length="113" mass="12340">MSEAGLYRFRNAVLQHWRCIEVGNNKEADAHTSIADEIARDWESAGQTHNVLVPLLAEAEPVEVRCAAAIYLLHVGYEDEALPVLESLAANDSIGLVASAAELTLLGWEKRQG</sequence>
<gene>
    <name evidence="1" type="ORF">SAMN05216174_10885</name>
</gene>
<evidence type="ECO:0000313" key="1">
    <source>
        <dbReference type="EMBL" id="SDD18476.1"/>
    </source>
</evidence>
<dbReference type="Proteomes" id="UP000199501">
    <property type="component" value="Unassembled WGS sequence"/>
</dbReference>
<evidence type="ECO:0000313" key="2">
    <source>
        <dbReference type="Proteomes" id="UP000199501"/>
    </source>
</evidence>
<evidence type="ECO:0008006" key="3">
    <source>
        <dbReference type="Google" id="ProtNLM"/>
    </source>
</evidence>
<accession>A0A1G6SQM1</accession>
<reference evidence="2" key="1">
    <citation type="submission" date="2016-10" db="EMBL/GenBank/DDBJ databases">
        <authorList>
            <person name="Varghese N."/>
            <person name="Submissions S."/>
        </authorList>
    </citation>
    <scope>NUCLEOTIDE SEQUENCE [LARGE SCALE GENOMIC DNA]</scope>
    <source>
        <strain evidence="2">IBRC-M 10403</strain>
    </source>
</reference>
<dbReference type="SUPFAM" id="SSF48371">
    <property type="entry name" value="ARM repeat"/>
    <property type="match status" value="1"/>
</dbReference>
<dbReference type="RefSeq" id="WP_139190783.1">
    <property type="nucleotide sequence ID" value="NZ_FMZZ01000008.1"/>
</dbReference>
<name>A0A1G6SQM1_9PSEU</name>
<dbReference type="InterPro" id="IPR016024">
    <property type="entry name" value="ARM-type_fold"/>
</dbReference>